<dbReference type="AlphaFoldDB" id="A0A9D9HB07"/>
<organism evidence="1 2">
    <name type="scientific">Candidatus Enterocola intestinipullorum</name>
    <dbReference type="NCBI Taxonomy" id="2840783"/>
    <lineage>
        <taxon>Bacteria</taxon>
        <taxon>Pseudomonadati</taxon>
        <taxon>Bacteroidota</taxon>
        <taxon>Bacteroidia</taxon>
        <taxon>Bacteroidales</taxon>
        <taxon>Candidatus Enterocola</taxon>
    </lineage>
</organism>
<evidence type="ECO:0000313" key="1">
    <source>
        <dbReference type="EMBL" id="MBO8447600.1"/>
    </source>
</evidence>
<gene>
    <name evidence="1" type="ORF">IAC32_07655</name>
</gene>
<dbReference type="EMBL" id="JADIMR010000117">
    <property type="protein sequence ID" value="MBO8447600.1"/>
    <property type="molecule type" value="Genomic_DNA"/>
</dbReference>
<dbReference type="InterPro" id="IPR009241">
    <property type="entry name" value="HigB-like"/>
</dbReference>
<dbReference type="Proteomes" id="UP000823637">
    <property type="component" value="Unassembled WGS sequence"/>
</dbReference>
<reference evidence="1" key="1">
    <citation type="submission" date="2020-10" db="EMBL/GenBank/DDBJ databases">
        <authorList>
            <person name="Gilroy R."/>
        </authorList>
    </citation>
    <scope>NUCLEOTIDE SEQUENCE</scope>
    <source>
        <strain evidence="1">D3-1215</strain>
    </source>
</reference>
<accession>A0A9D9HB07</accession>
<evidence type="ECO:0000313" key="2">
    <source>
        <dbReference type="Proteomes" id="UP000823637"/>
    </source>
</evidence>
<sequence length="105" mass="12549">MEEARTFINSLPEKVQSKIDYNIGKSMFFIDDNVFKKLENTDIWEFRTLFAGIAYRIFAFWDKSQKTLVVATHGLIKKTQKTPKREIEHAETLMKKYFEEKQHNK</sequence>
<proteinExistence type="predicted"/>
<protein>
    <submittedName>
        <fullName evidence="1">Type II toxin-antitoxin system RelE/ParE family toxin</fullName>
    </submittedName>
</protein>
<name>A0A9D9HB07_9BACT</name>
<comment type="caution">
    <text evidence="1">The sequence shown here is derived from an EMBL/GenBank/DDBJ whole genome shotgun (WGS) entry which is preliminary data.</text>
</comment>
<reference evidence="1" key="2">
    <citation type="journal article" date="2021" name="PeerJ">
        <title>Extensive microbial diversity within the chicken gut microbiome revealed by metagenomics and culture.</title>
        <authorList>
            <person name="Gilroy R."/>
            <person name="Ravi A."/>
            <person name="Getino M."/>
            <person name="Pursley I."/>
            <person name="Horton D.L."/>
            <person name="Alikhan N.F."/>
            <person name="Baker D."/>
            <person name="Gharbi K."/>
            <person name="Hall N."/>
            <person name="Watson M."/>
            <person name="Adriaenssens E.M."/>
            <person name="Foster-Nyarko E."/>
            <person name="Jarju S."/>
            <person name="Secka A."/>
            <person name="Antonio M."/>
            <person name="Oren A."/>
            <person name="Chaudhuri R.R."/>
            <person name="La Ragione R."/>
            <person name="Hildebrand F."/>
            <person name="Pallen M.J."/>
        </authorList>
    </citation>
    <scope>NUCLEOTIDE SEQUENCE</scope>
    <source>
        <strain evidence="1">D3-1215</strain>
    </source>
</reference>
<dbReference type="Pfam" id="PF05973">
    <property type="entry name" value="Gp49"/>
    <property type="match status" value="1"/>
</dbReference>